<name>A0AAD5WGC7_PARTN</name>
<sequence length="110" mass="13069">MRTDRHFFQPFIPIETKLYTKEEISNMYQYYYDKRWPVSEKGISSPSEIVTSNSYVRFGSIARPHQSLTPTRADTAETYILRGFYLEHYQSVVNTKSEELPHEHERKCAL</sequence>
<evidence type="ECO:0000313" key="1">
    <source>
        <dbReference type="EMBL" id="KAJ1369112.1"/>
    </source>
</evidence>
<comment type="caution">
    <text evidence="1">The sequence shown here is derived from an EMBL/GenBank/DDBJ whole genome shotgun (WGS) entry which is preliminary data.</text>
</comment>
<gene>
    <name evidence="1" type="ORF">KIN20_030509</name>
</gene>
<proteinExistence type="predicted"/>
<reference evidence="1" key="1">
    <citation type="submission" date="2021-06" db="EMBL/GenBank/DDBJ databases">
        <title>Parelaphostrongylus tenuis whole genome reference sequence.</title>
        <authorList>
            <person name="Garwood T.J."/>
            <person name="Larsen P.A."/>
            <person name="Fountain-Jones N.M."/>
            <person name="Garbe J.R."/>
            <person name="Macchietto M.G."/>
            <person name="Kania S.A."/>
            <person name="Gerhold R.W."/>
            <person name="Richards J.E."/>
            <person name="Wolf T.M."/>
        </authorList>
    </citation>
    <scope>NUCLEOTIDE SEQUENCE</scope>
    <source>
        <strain evidence="1">MNPRO001-30</strain>
        <tissue evidence="1">Meninges</tissue>
    </source>
</reference>
<dbReference type="Proteomes" id="UP001196413">
    <property type="component" value="Unassembled WGS sequence"/>
</dbReference>
<evidence type="ECO:0000313" key="2">
    <source>
        <dbReference type="Proteomes" id="UP001196413"/>
    </source>
</evidence>
<keyword evidence="2" id="KW-1185">Reference proteome</keyword>
<protein>
    <submittedName>
        <fullName evidence="1">Uncharacterized protein</fullName>
    </submittedName>
</protein>
<accession>A0AAD5WGC7</accession>
<dbReference type="EMBL" id="JAHQIW010006408">
    <property type="protein sequence ID" value="KAJ1369112.1"/>
    <property type="molecule type" value="Genomic_DNA"/>
</dbReference>
<dbReference type="AlphaFoldDB" id="A0AAD5WGC7"/>
<organism evidence="1 2">
    <name type="scientific">Parelaphostrongylus tenuis</name>
    <name type="common">Meningeal worm</name>
    <dbReference type="NCBI Taxonomy" id="148309"/>
    <lineage>
        <taxon>Eukaryota</taxon>
        <taxon>Metazoa</taxon>
        <taxon>Ecdysozoa</taxon>
        <taxon>Nematoda</taxon>
        <taxon>Chromadorea</taxon>
        <taxon>Rhabditida</taxon>
        <taxon>Rhabditina</taxon>
        <taxon>Rhabditomorpha</taxon>
        <taxon>Strongyloidea</taxon>
        <taxon>Metastrongylidae</taxon>
        <taxon>Parelaphostrongylus</taxon>
    </lineage>
</organism>